<dbReference type="EMBL" id="JACJTU010000012">
    <property type="protein sequence ID" value="MBD2735186.1"/>
    <property type="molecule type" value="Genomic_DNA"/>
</dbReference>
<comment type="caution">
    <text evidence="2">The sequence shown here is derived from an EMBL/GenBank/DDBJ whole genome shotgun (WGS) entry which is preliminary data.</text>
</comment>
<feature type="region of interest" description="Disordered" evidence="1">
    <location>
        <begin position="31"/>
        <end position="59"/>
    </location>
</feature>
<name>A0ABR8K6T2_9NOSO</name>
<evidence type="ECO:0000313" key="2">
    <source>
        <dbReference type="EMBL" id="MBD2735186.1"/>
    </source>
</evidence>
<organism evidence="2 3">
    <name type="scientific">Nostoc paludosum FACHB-159</name>
    <dbReference type="NCBI Taxonomy" id="2692908"/>
    <lineage>
        <taxon>Bacteria</taxon>
        <taxon>Bacillati</taxon>
        <taxon>Cyanobacteriota</taxon>
        <taxon>Cyanophyceae</taxon>
        <taxon>Nostocales</taxon>
        <taxon>Nostocaceae</taxon>
        <taxon>Nostoc</taxon>
    </lineage>
</organism>
<keyword evidence="3" id="KW-1185">Reference proteome</keyword>
<dbReference type="Proteomes" id="UP000637383">
    <property type="component" value="Unassembled WGS sequence"/>
</dbReference>
<evidence type="ECO:0000313" key="3">
    <source>
        <dbReference type="Proteomes" id="UP000637383"/>
    </source>
</evidence>
<gene>
    <name evidence="2" type="ORF">H6H03_15010</name>
</gene>
<sequence length="59" mass="6351">MGHGAWGIGHGAWGIGHWALGIADESLTGLTQNHQKTNHRGRRGHGEIRVRESSCVSPI</sequence>
<proteinExistence type="predicted"/>
<protein>
    <submittedName>
        <fullName evidence="2">Uncharacterized protein</fullName>
    </submittedName>
</protein>
<accession>A0ABR8K6T2</accession>
<reference evidence="2 3" key="1">
    <citation type="journal article" date="2020" name="ISME J.">
        <title>Comparative genomics reveals insights into cyanobacterial evolution and habitat adaptation.</title>
        <authorList>
            <person name="Chen M.Y."/>
            <person name="Teng W.K."/>
            <person name="Zhao L."/>
            <person name="Hu C.X."/>
            <person name="Zhou Y.K."/>
            <person name="Han B.P."/>
            <person name="Song L.R."/>
            <person name="Shu W.S."/>
        </authorList>
    </citation>
    <scope>NUCLEOTIDE SEQUENCE [LARGE SCALE GENOMIC DNA]</scope>
    <source>
        <strain evidence="2 3">FACHB-159</strain>
    </source>
</reference>
<evidence type="ECO:0000256" key="1">
    <source>
        <dbReference type="SAM" id="MobiDB-lite"/>
    </source>
</evidence>